<dbReference type="EMBL" id="JADIMF010000062">
    <property type="protein sequence ID" value="MBO8468939.1"/>
    <property type="molecule type" value="Genomic_DNA"/>
</dbReference>
<reference evidence="2" key="2">
    <citation type="journal article" date="2021" name="PeerJ">
        <title>Extensive microbial diversity within the chicken gut microbiome revealed by metagenomics and culture.</title>
        <authorList>
            <person name="Gilroy R."/>
            <person name="Ravi A."/>
            <person name="Getino M."/>
            <person name="Pursley I."/>
            <person name="Horton D.L."/>
            <person name="Alikhan N.F."/>
            <person name="Baker D."/>
            <person name="Gharbi K."/>
            <person name="Hall N."/>
            <person name="Watson M."/>
            <person name="Adriaenssens E.M."/>
            <person name="Foster-Nyarko E."/>
            <person name="Jarju S."/>
            <person name="Secka A."/>
            <person name="Antonio M."/>
            <person name="Oren A."/>
            <person name="Chaudhuri R.R."/>
            <person name="La Ragione R."/>
            <person name="Hildebrand F."/>
            <person name="Pallen M.J."/>
        </authorList>
    </citation>
    <scope>NUCLEOTIDE SEQUENCE</scope>
    <source>
        <strain evidence="2">14700</strain>
    </source>
</reference>
<protein>
    <submittedName>
        <fullName evidence="2">Molybdopterin-dependent oxidoreductase</fullName>
    </submittedName>
</protein>
<evidence type="ECO:0000313" key="2">
    <source>
        <dbReference type="EMBL" id="MBO8468939.1"/>
    </source>
</evidence>
<feature type="domain" description="Aldehyde oxidase/xanthine dehydrogenase first molybdopterin binding" evidence="1">
    <location>
        <begin position="148"/>
        <end position="333"/>
    </location>
</feature>
<dbReference type="InterPro" id="IPR037165">
    <property type="entry name" value="AldOxase/xan_DH_Mopterin-bd_sf"/>
</dbReference>
<dbReference type="InterPro" id="IPR008274">
    <property type="entry name" value="AldOxase/xan_DH_MoCoBD1"/>
</dbReference>
<dbReference type="Gene3D" id="3.30.365.10">
    <property type="entry name" value="Aldehyde oxidase/xanthine dehydrogenase, molybdopterin binding domain"/>
    <property type="match status" value="2"/>
</dbReference>
<comment type="caution">
    <text evidence="2">The sequence shown here is derived from an EMBL/GenBank/DDBJ whole genome shotgun (WGS) entry which is preliminary data.</text>
</comment>
<organism evidence="2 3">
    <name type="scientific">Candidatus Ornithospirochaeta stercoravium</name>
    <dbReference type="NCBI Taxonomy" id="2840897"/>
    <lineage>
        <taxon>Bacteria</taxon>
        <taxon>Pseudomonadati</taxon>
        <taxon>Spirochaetota</taxon>
        <taxon>Spirochaetia</taxon>
        <taxon>Spirochaetales</taxon>
        <taxon>Spirochaetaceae</taxon>
        <taxon>Spirochaetaceae incertae sedis</taxon>
        <taxon>Candidatus Ornithospirochaeta</taxon>
    </lineage>
</organism>
<dbReference type="Proteomes" id="UP000810292">
    <property type="component" value="Unassembled WGS sequence"/>
</dbReference>
<proteinExistence type="predicted"/>
<dbReference type="GO" id="GO:0016491">
    <property type="term" value="F:oxidoreductase activity"/>
    <property type="evidence" value="ECO:0007669"/>
    <property type="project" value="InterPro"/>
</dbReference>
<gene>
    <name evidence="2" type="ORF">IAA72_04050</name>
</gene>
<name>A0A9D9IBS9_9SPIO</name>
<dbReference type="InterPro" id="IPR036856">
    <property type="entry name" value="Ald_Oxase/Xan_DH_a/b_sf"/>
</dbReference>
<dbReference type="SUPFAM" id="SSF56003">
    <property type="entry name" value="Molybdenum cofactor-binding domain"/>
    <property type="match status" value="1"/>
</dbReference>
<dbReference type="SUPFAM" id="SSF54665">
    <property type="entry name" value="CO dehydrogenase molybdoprotein N-domain-like"/>
    <property type="match status" value="1"/>
</dbReference>
<accession>A0A9D9IBS9</accession>
<sequence length="643" mass="71371">MAERKNFSRYNMRCGILLRAPEGQCRITDLSIPELDSRYLALTGNDIPGNNTFSFLSGNMPIIAKETLSYPGQIVLALFAPDYESASLMMRNIKLETEHLEDAVPVDVPDSLEYSWGERQEEESRYKEVTSHFTLEHIGRPTRRIYSVTAWLDGANMHIEAPTEWVELVRETVEKATGYPKRNITVHTMPYTARHDEYLIEPAILAAIAATAAIRSGLPSEIRTEGMYSRPEIKVDRTTETDEDGKPVYETAVMTVDQGAFLFASEEYQRQAMTGLIPPYPLKAFRASVRIASSSNYPAAFCGSLGYSEALAATEYHISRLADKSGVTPALYRLSIEKEKRKFTDYIPGYDLEETKKCIKKAADEASYDRKWAANSFQKDEFGLLGYLRGVGISSGVGISGFSTTLSKELGFSLMMTFTQKHNVTVNTSALNHPGTIKIWKDRIAERIIPGRPEGVMFLDHGPDTIDTGPDVLSRLVASLTPQLESAAKRLSVLKDTEKLPVSIRLDAENTYYPCEFENSGCGAIVAEIIIEKESMIPVARNVWAAFAFPTIMDETSLRNSIKRTIMMTLSENGMRLPADFSIHLDISETGTEDTVASVQQLARGLTLGAAMNALAQALGEKAVLPINAERINRIFTTEDADL</sequence>
<evidence type="ECO:0000313" key="3">
    <source>
        <dbReference type="Proteomes" id="UP000810292"/>
    </source>
</evidence>
<dbReference type="AlphaFoldDB" id="A0A9D9IBS9"/>
<reference evidence="2" key="1">
    <citation type="submission" date="2020-10" db="EMBL/GenBank/DDBJ databases">
        <authorList>
            <person name="Gilroy R."/>
        </authorList>
    </citation>
    <scope>NUCLEOTIDE SEQUENCE</scope>
    <source>
        <strain evidence="2">14700</strain>
    </source>
</reference>
<dbReference type="Pfam" id="PF02738">
    <property type="entry name" value="MoCoBD_1"/>
    <property type="match status" value="1"/>
</dbReference>
<evidence type="ECO:0000259" key="1">
    <source>
        <dbReference type="Pfam" id="PF02738"/>
    </source>
</evidence>